<reference evidence="1" key="1">
    <citation type="journal article" date="2014" name="Int. J. Syst. Evol. Microbiol.">
        <title>Complete genome sequence of Corynebacterium casei LMG S-19264T (=DSM 44701T), isolated from a smear-ripened cheese.</title>
        <authorList>
            <consortium name="US DOE Joint Genome Institute (JGI-PGF)"/>
            <person name="Walter F."/>
            <person name="Albersmeier A."/>
            <person name="Kalinowski J."/>
            <person name="Ruckert C."/>
        </authorList>
    </citation>
    <scope>NUCLEOTIDE SEQUENCE</scope>
    <source>
        <strain evidence="1">JCM 3093</strain>
    </source>
</reference>
<dbReference type="Proteomes" id="UP000627984">
    <property type="component" value="Unassembled WGS sequence"/>
</dbReference>
<protein>
    <submittedName>
        <fullName evidence="1">Uncharacterized protein</fullName>
    </submittedName>
</protein>
<dbReference type="AlphaFoldDB" id="A0AA37F7V4"/>
<evidence type="ECO:0000313" key="2">
    <source>
        <dbReference type="Proteomes" id="UP000627984"/>
    </source>
</evidence>
<sequence>MVPAEGRALPPDVDNPGRPFIKVEGEAYLYACVALVMGGTVEIVTDKPNVPGSTATARLG</sequence>
<reference evidence="1" key="2">
    <citation type="submission" date="2022-09" db="EMBL/GenBank/DDBJ databases">
        <authorList>
            <person name="Sun Q."/>
            <person name="Ohkuma M."/>
        </authorList>
    </citation>
    <scope>NUCLEOTIDE SEQUENCE</scope>
    <source>
        <strain evidence="1">JCM 3093</strain>
    </source>
</reference>
<evidence type="ECO:0000313" key="1">
    <source>
        <dbReference type="EMBL" id="GGK96107.1"/>
    </source>
</evidence>
<name>A0AA37F7V4_9ACTN</name>
<proteinExistence type="predicted"/>
<dbReference type="EMBL" id="BMQD01000034">
    <property type="protein sequence ID" value="GGK96107.1"/>
    <property type="molecule type" value="Genomic_DNA"/>
</dbReference>
<organism evidence="1 2">
    <name type="scientific">Planomonospora parontospora</name>
    <dbReference type="NCBI Taxonomy" id="58119"/>
    <lineage>
        <taxon>Bacteria</taxon>
        <taxon>Bacillati</taxon>
        <taxon>Actinomycetota</taxon>
        <taxon>Actinomycetes</taxon>
        <taxon>Streptosporangiales</taxon>
        <taxon>Streptosporangiaceae</taxon>
        <taxon>Planomonospora</taxon>
    </lineage>
</organism>
<accession>A0AA37F7V4</accession>
<comment type="caution">
    <text evidence="1">The sequence shown here is derived from an EMBL/GenBank/DDBJ whole genome shotgun (WGS) entry which is preliminary data.</text>
</comment>
<gene>
    <name evidence="1" type="ORF">GCM10010126_64420</name>
</gene>
<dbReference type="RefSeq" id="WP_191898180.1">
    <property type="nucleotide sequence ID" value="NZ_BMQD01000034.1"/>
</dbReference>